<proteinExistence type="predicted"/>
<evidence type="ECO:0000313" key="2">
    <source>
        <dbReference type="Proteomes" id="UP001141806"/>
    </source>
</evidence>
<dbReference type="AlphaFoldDB" id="A0A9Q0HDU4"/>
<evidence type="ECO:0000313" key="1">
    <source>
        <dbReference type="EMBL" id="KAJ4964582.1"/>
    </source>
</evidence>
<name>A0A9Q0HDU4_9MAGN</name>
<dbReference type="Gene3D" id="3.60.10.10">
    <property type="entry name" value="Endonuclease/exonuclease/phosphatase"/>
    <property type="match status" value="1"/>
</dbReference>
<reference evidence="1" key="1">
    <citation type="journal article" date="2023" name="Plant J.">
        <title>The genome of the king protea, Protea cynaroides.</title>
        <authorList>
            <person name="Chang J."/>
            <person name="Duong T.A."/>
            <person name="Schoeman C."/>
            <person name="Ma X."/>
            <person name="Roodt D."/>
            <person name="Barker N."/>
            <person name="Li Z."/>
            <person name="Van de Peer Y."/>
            <person name="Mizrachi E."/>
        </authorList>
    </citation>
    <scope>NUCLEOTIDE SEQUENCE</scope>
    <source>
        <tissue evidence="1">Young leaves</tissue>
    </source>
</reference>
<gene>
    <name evidence="1" type="ORF">NE237_016431</name>
</gene>
<accession>A0A9Q0HDU4</accession>
<dbReference type="EMBL" id="JAMYWD010000007">
    <property type="protein sequence ID" value="KAJ4964582.1"/>
    <property type="molecule type" value="Genomic_DNA"/>
</dbReference>
<dbReference type="SUPFAM" id="SSF56219">
    <property type="entry name" value="DNase I-like"/>
    <property type="match status" value="1"/>
</dbReference>
<dbReference type="InterPro" id="IPR036691">
    <property type="entry name" value="Endo/exonu/phosph_ase_sf"/>
</dbReference>
<dbReference type="OrthoDB" id="1881450at2759"/>
<keyword evidence="2" id="KW-1185">Reference proteome</keyword>
<organism evidence="1 2">
    <name type="scientific">Protea cynaroides</name>
    <dbReference type="NCBI Taxonomy" id="273540"/>
    <lineage>
        <taxon>Eukaryota</taxon>
        <taxon>Viridiplantae</taxon>
        <taxon>Streptophyta</taxon>
        <taxon>Embryophyta</taxon>
        <taxon>Tracheophyta</taxon>
        <taxon>Spermatophyta</taxon>
        <taxon>Magnoliopsida</taxon>
        <taxon>Proteales</taxon>
        <taxon>Proteaceae</taxon>
        <taxon>Protea</taxon>
    </lineage>
</organism>
<dbReference type="Proteomes" id="UP001141806">
    <property type="component" value="Unassembled WGS sequence"/>
</dbReference>
<comment type="caution">
    <text evidence="1">The sequence shown here is derived from an EMBL/GenBank/DDBJ whole genome shotgun (WGS) entry which is preliminary data.</text>
</comment>
<protein>
    <submittedName>
        <fullName evidence="1">Uncharacterized protein</fullName>
    </submittedName>
</protein>
<sequence length="150" mass="17262">MVKEPAPSIFYLAEPMVRPEKYPMAMMDRLGYSLDFISNNRVNKPLNLWILWRKDLKKPTVVMTSKQKITIYEELDGLVCLLTFVHTDNFKVERRNLRYDIISLGSPMVTWLVCGDFNCTLFSHEKIKPGSFNSSAADEFAACLDFVALT</sequence>